<keyword evidence="3" id="KW-1185">Reference proteome</keyword>
<feature type="region of interest" description="Disordered" evidence="1">
    <location>
        <begin position="1"/>
        <end position="24"/>
    </location>
</feature>
<dbReference type="AlphaFoldDB" id="A0A9R1WZZ2"/>
<organism evidence="2 3">
    <name type="scientific">Lactuca sativa</name>
    <name type="common">Garden lettuce</name>
    <dbReference type="NCBI Taxonomy" id="4236"/>
    <lineage>
        <taxon>Eukaryota</taxon>
        <taxon>Viridiplantae</taxon>
        <taxon>Streptophyta</taxon>
        <taxon>Embryophyta</taxon>
        <taxon>Tracheophyta</taxon>
        <taxon>Spermatophyta</taxon>
        <taxon>Magnoliopsida</taxon>
        <taxon>eudicotyledons</taxon>
        <taxon>Gunneridae</taxon>
        <taxon>Pentapetalae</taxon>
        <taxon>asterids</taxon>
        <taxon>campanulids</taxon>
        <taxon>Asterales</taxon>
        <taxon>Asteraceae</taxon>
        <taxon>Cichorioideae</taxon>
        <taxon>Cichorieae</taxon>
        <taxon>Lactucinae</taxon>
        <taxon>Lactuca</taxon>
    </lineage>
</organism>
<dbReference type="EMBL" id="NBSK02000008">
    <property type="protein sequence ID" value="KAJ0191372.1"/>
    <property type="molecule type" value="Genomic_DNA"/>
</dbReference>
<name>A0A9R1WZZ2_LACSA</name>
<evidence type="ECO:0000313" key="2">
    <source>
        <dbReference type="EMBL" id="KAJ0191372.1"/>
    </source>
</evidence>
<proteinExistence type="predicted"/>
<comment type="caution">
    <text evidence="2">The sequence shown here is derived from an EMBL/GenBank/DDBJ whole genome shotgun (WGS) entry which is preliminary data.</text>
</comment>
<sequence length="111" mass="12534">MTSRDKWPSIPIFSSPNFSSLDPVSSASLEAPSIVEEIKGAIWACGNEKSPRPNGFSFKFLKMYWDILKDAIVNVVKHYERFGRIARVVWQALDQVGCPFGHFAVSRVIKM</sequence>
<evidence type="ECO:0000256" key="1">
    <source>
        <dbReference type="SAM" id="MobiDB-lite"/>
    </source>
</evidence>
<accession>A0A9R1WZZ2</accession>
<reference evidence="2 3" key="1">
    <citation type="journal article" date="2017" name="Nat. Commun.">
        <title>Genome assembly with in vitro proximity ligation data and whole-genome triplication in lettuce.</title>
        <authorList>
            <person name="Reyes-Chin-Wo S."/>
            <person name="Wang Z."/>
            <person name="Yang X."/>
            <person name="Kozik A."/>
            <person name="Arikit S."/>
            <person name="Song C."/>
            <person name="Xia L."/>
            <person name="Froenicke L."/>
            <person name="Lavelle D.O."/>
            <person name="Truco M.J."/>
            <person name="Xia R."/>
            <person name="Zhu S."/>
            <person name="Xu C."/>
            <person name="Xu H."/>
            <person name="Xu X."/>
            <person name="Cox K."/>
            <person name="Korf I."/>
            <person name="Meyers B.C."/>
            <person name="Michelmore R.W."/>
        </authorList>
    </citation>
    <scope>NUCLEOTIDE SEQUENCE [LARGE SCALE GENOMIC DNA]</scope>
    <source>
        <strain evidence="3">cv. Salinas</strain>
        <tissue evidence="2">Seedlings</tissue>
    </source>
</reference>
<feature type="compositionally biased region" description="Low complexity" evidence="1">
    <location>
        <begin position="8"/>
        <end position="20"/>
    </location>
</feature>
<evidence type="ECO:0000313" key="3">
    <source>
        <dbReference type="Proteomes" id="UP000235145"/>
    </source>
</evidence>
<gene>
    <name evidence="2" type="ORF">LSAT_V11C800404810</name>
</gene>
<dbReference type="Proteomes" id="UP000235145">
    <property type="component" value="Unassembled WGS sequence"/>
</dbReference>
<protein>
    <submittedName>
        <fullName evidence="2">Uncharacterized protein</fullName>
    </submittedName>
</protein>